<evidence type="ECO:0000313" key="1">
    <source>
        <dbReference type="EMBL" id="KAJ8046411.1"/>
    </source>
</evidence>
<keyword evidence="2" id="KW-1185">Reference proteome</keyword>
<dbReference type="AlphaFoldDB" id="A0A9Q1HIQ3"/>
<protein>
    <submittedName>
        <fullName evidence="1">Uncharacterized protein</fullName>
    </submittedName>
</protein>
<gene>
    <name evidence="1" type="ORF">HOLleu_05072</name>
</gene>
<organism evidence="1 2">
    <name type="scientific">Holothuria leucospilota</name>
    <name type="common">Black long sea cucumber</name>
    <name type="synonym">Mertensiothuria leucospilota</name>
    <dbReference type="NCBI Taxonomy" id="206669"/>
    <lineage>
        <taxon>Eukaryota</taxon>
        <taxon>Metazoa</taxon>
        <taxon>Echinodermata</taxon>
        <taxon>Eleutherozoa</taxon>
        <taxon>Echinozoa</taxon>
        <taxon>Holothuroidea</taxon>
        <taxon>Aspidochirotacea</taxon>
        <taxon>Aspidochirotida</taxon>
        <taxon>Holothuriidae</taxon>
        <taxon>Holothuria</taxon>
    </lineage>
</organism>
<proteinExistence type="predicted"/>
<dbReference type="Proteomes" id="UP001152320">
    <property type="component" value="Chromosome 2"/>
</dbReference>
<comment type="caution">
    <text evidence="1">The sequence shown here is derived from an EMBL/GenBank/DDBJ whole genome shotgun (WGS) entry which is preliminary data.</text>
</comment>
<evidence type="ECO:0000313" key="2">
    <source>
        <dbReference type="Proteomes" id="UP001152320"/>
    </source>
</evidence>
<dbReference type="EMBL" id="JAIZAY010000002">
    <property type="protein sequence ID" value="KAJ8046411.1"/>
    <property type="molecule type" value="Genomic_DNA"/>
</dbReference>
<name>A0A9Q1HIQ3_HOLLE</name>
<reference evidence="1" key="1">
    <citation type="submission" date="2021-10" db="EMBL/GenBank/DDBJ databases">
        <title>Tropical sea cucumber genome reveals ecological adaptation and Cuvierian tubules defense mechanism.</title>
        <authorList>
            <person name="Chen T."/>
        </authorList>
    </citation>
    <scope>NUCLEOTIDE SEQUENCE</scope>
    <source>
        <strain evidence="1">Nanhai2018</strain>
        <tissue evidence="1">Muscle</tissue>
    </source>
</reference>
<accession>A0A9Q1HIQ3</accession>
<sequence>MFHFPSQPDVNACDSSSLVTEHGYFCHKVMTAIFYPAVQQVGTYQRGTDLLTDD</sequence>